<proteinExistence type="predicted"/>
<dbReference type="AlphaFoldDB" id="A0A4Z0NW88"/>
<comment type="caution">
    <text evidence="1">The sequence shown here is derived from an EMBL/GenBank/DDBJ whole genome shotgun (WGS) entry which is preliminary data.</text>
</comment>
<dbReference type="Proteomes" id="UP000297535">
    <property type="component" value="Unassembled WGS sequence"/>
</dbReference>
<organism evidence="1 2">
    <name type="scientific">Methylobacterium nonmethylotrophicum</name>
    <dbReference type="NCBI Taxonomy" id="1141884"/>
    <lineage>
        <taxon>Bacteria</taxon>
        <taxon>Pseudomonadati</taxon>
        <taxon>Pseudomonadota</taxon>
        <taxon>Alphaproteobacteria</taxon>
        <taxon>Hyphomicrobiales</taxon>
        <taxon>Methylobacteriaceae</taxon>
        <taxon>Methylobacterium</taxon>
    </lineage>
</organism>
<gene>
    <name evidence="1" type="ORF">EU555_04745</name>
</gene>
<dbReference type="RefSeq" id="WP_135413513.1">
    <property type="nucleotide sequence ID" value="NZ_SRLB01000003.1"/>
</dbReference>
<dbReference type="EMBL" id="SRLB01000003">
    <property type="protein sequence ID" value="TGE01418.1"/>
    <property type="molecule type" value="Genomic_DNA"/>
</dbReference>
<keyword evidence="2" id="KW-1185">Reference proteome</keyword>
<evidence type="ECO:0000313" key="2">
    <source>
        <dbReference type="Proteomes" id="UP000297535"/>
    </source>
</evidence>
<reference evidence="1 2" key="1">
    <citation type="submission" date="2019-04" db="EMBL/GenBank/DDBJ databases">
        <authorList>
            <person name="Feng G."/>
            <person name="Zhu H."/>
        </authorList>
    </citation>
    <scope>NUCLEOTIDE SEQUENCE [LARGE SCALE GENOMIC DNA]</scope>
    <source>
        <strain evidence="1 2">6HR-1</strain>
    </source>
</reference>
<sequence length="245" mass="25780">MPNLLAGKESPTARVARELAEARRQQLTPEGRRAALQERIDREKQVIDSVMRGLPDTPAHPSAATIADARARIERLTRERAALASAIPADRLPAPVKPAMVEAVAPPRRPTKFCGLRPGWSDPPGRSGFGAPGAASGPIEATVKPDQIQANVKPDQVKAQIEGKAEVSVTVKVDGPGQVTGLSASSSGDVRANVGSRGGPYRRLRAALVGTDRRALTRHRLWILSGAGVGRIVGEPVSGSLGALY</sequence>
<protein>
    <submittedName>
        <fullName evidence="1">Uncharacterized protein</fullName>
    </submittedName>
</protein>
<evidence type="ECO:0000313" key="1">
    <source>
        <dbReference type="EMBL" id="TGE01418.1"/>
    </source>
</evidence>
<accession>A0A4Z0NW88</accession>
<name>A0A4Z0NW88_9HYPH</name>